<dbReference type="Pfam" id="PF16952">
    <property type="entry name" value="Gln-synt_N_2"/>
    <property type="match status" value="1"/>
</dbReference>
<evidence type="ECO:0000256" key="3">
    <source>
        <dbReference type="ARBA" id="ARBA00022598"/>
    </source>
</evidence>
<keyword evidence="4" id="KW-0547">Nucleotide-binding</keyword>
<feature type="domain" description="GS catalytic" evidence="9">
    <location>
        <begin position="102"/>
        <end position="437"/>
    </location>
</feature>
<protein>
    <submittedName>
        <fullName evidence="10">Glutamine synthetase</fullName>
    </submittedName>
</protein>
<dbReference type="AlphaFoldDB" id="A0A4R6WQU8"/>
<evidence type="ECO:0000256" key="7">
    <source>
        <dbReference type="PROSITE-ProRule" id="PRU01331"/>
    </source>
</evidence>
<evidence type="ECO:0000256" key="4">
    <source>
        <dbReference type="ARBA" id="ARBA00022741"/>
    </source>
</evidence>
<dbReference type="GO" id="GO:0004356">
    <property type="term" value="F:glutamine synthetase activity"/>
    <property type="evidence" value="ECO:0007669"/>
    <property type="project" value="InterPro"/>
</dbReference>
<dbReference type="SMART" id="SM01230">
    <property type="entry name" value="Gln-synt_C"/>
    <property type="match status" value="1"/>
</dbReference>
<dbReference type="Gene3D" id="3.30.590.10">
    <property type="entry name" value="Glutamine synthetase/guanido kinase, catalytic domain"/>
    <property type="match status" value="1"/>
</dbReference>
<evidence type="ECO:0000313" key="10">
    <source>
        <dbReference type="EMBL" id="TDQ83846.1"/>
    </source>
</evidence>
<dbReference type="InterPro" id="IPR008146">
    <property type="entry name" value="Gln_synth_cat_dom"/>
</dbReference>
<dbReference type="InterPro" id="IPR036651">
    <property type="entry name" value="Gln_synt_N_sf"/>
</dbReference>
<reference evidence="10 11" key="1">
    <citation type="submission" date="2019-03" db="EMBL/GenBank/DDBJ databases">
        <title>Genomic Encyclopedia of Type Strains, Phase III (KMG-III): the genomes of soil and plant-associated and newly described type strains.</title>
        <authorList>
            <person name="Whitman W."/>
        </authorList>
    </citation>
    <scope>NUCLEOTIDE SEQUENCE [LARGE SCALE GENOMIC DNA]</scope>
    <source>
        <strain evidence="10 11">CGMCC 1.7660</strain>
    </source>
</reference>
<keyword evidence="6" id="KW-0535">Nitrogen fixation</keyword>
<evidence type="ECO:0000256" key="6">
    <source>
        <dbReference type="ARBA" id="ARBA00023231"/>
    </source>
</evidence>
<dbReference type="Proteomes" id="UP000295783">
    <property type="component" value="Unassembled WGS sequence"/>
</dbReference>
<comment type="similarity">
    <text evidence="7 8">Belongs to the glutamine synthetase family.</text>
</comment>
<evidence type="ECO:0000256" key="8">
    <source>
        <dbReference type="RuleBase" id="RU000384"/>
    </source>
</evidence>
<dbReference type="Pfam" id="PF00120">
    <property type="entry name" value="Gln-synt_C"/>
    <property type="match status" value="1"/>
</dbReference>
<accession>A0A4R6WQU8</accession>
<keyword evidence="3" id="KW-0436">Ligase</keyword>
<dbReference type="RefSeq" id="WP_166644946.1">
    <property type="nucleotide sequence ID" value="NZ_SNYW01000006.1"/>
</dbReference>
<dbReference type="InterPro" id="IPR008147">
    <property type="entry name" value="Gln_synt_N"/>
</dbReference>
<dbReference type="PANTHER" id="PTHR43785:SF12">
    <property type="entry name" value="TYPE-1 GLUTAMINE SYNTHETASE 2"/>
    <property type="match status" value="1"/>
</dbReference>
<keyword evidence="11" id="KW-1185">Reference proteome</keyword>
<dbReference type="SUPFAM" id="SSF55931">
    <property type="entry name" value="Glutamine synthetase/guanido kinase"/>
    <property type="match status" value="1"/>
</dbReference>
<evidence type="ECO:0000259" key="9">
    <source>
        <dbReference type="PROSITE" id="PS51987"/>
    </source>
</evidence>
<gene>
    <name evidence="10" type="ORF">A8950_0390</name>
</gene>
<organism evidence="10 11">
    <name type="scientific">Dongia mobilis</name>
    <dbReference type="NCBI Taxonomy" id="578943"/>
    <lineage>
        <taxon>Bacteria</taxon>
        <taxon>Pseudomonadati</taxon>
        <taxon>Pseudomonadota</taxon>
        <taxon>Alphaproteobacteria</taxon>
        <taxon>Rhodospirillales</taxon>
        <taxon>Dongiaceae</taxon>
        <taxon>Dongia</taxon>
    </lineage>
</organism>
<sequence length="437" mass="47424">MQAGDVAYLAWSDYVGMLRCRGVPLSEIKSRMAHGLGWAVAGQALTPFDDIAPNPWGPMLEVRQVPVPETETRLAIWADTPPLHFFLCNSLLADGSPWDCCTRSFMTHALADFEQETGLRFMAAFEHEFLLRGETLKPTTPFSMTAMRLVPQFIADLANALTQAGVQPETIEPEYGIGQYEISTAPAVGAMAGDRCIITREVIREVARHHGLQASFTPKPAPDAVGNGAHVHFSFVDKAGGNGSYDPKGTGGAAAVAQKFIAGVVRYMPAICALVAPSPVSYFRLGPHHWSCGYASFGIQNREAAVRICPSPERDPAKQGKAFNMELRAPDATASPYMVIGALVRAGLEGIRQNLPLPAAIDRDPSELSDSERAQLGIKPLPGSLGEALDLLDAEPAVKGWMSPTFYDSYVAVKRKEIEMFAGTDPRDICRRYQDAY</sequence>
<evidence type="ECO:0000313" key="11">
    <source>
        <dbReference type="Proteomes" id="UP000295783"/>
    </source>
</evidence>
<proteinExistence type="inferred from homology"/>
<dbReference type="GO" id="GO:0006542">
    <property type="term" value="P:glutamine biosynthetic process"/>
    <property type="evidence" value="ECO:0007669"/>
    <property type="project" value="InterPro"/>
</dbReference>
<comment type="cofactor">
    <cofactor evidence="1">
        <name>Mg(2+)</name>
        <dbReference type="ChEBI" id="CHEBI:18420"/>
    </cofactor>
</comment>
<evidence type="ECO:0000256" key="2">
    <source>
        <dbReference type="ARBA" id="ARBA00003117"/>
    </source>
</evidence>
<comment type="caution">
    <text evidence="10">The sequence shown here is derived from an EMBL/GenBank/DDBJ whole genome shotgun (WGS) entry which is preliminary data.</text>
</comment>
<dbReference type="PANTHER" id="PTHR43785">
    <property type="entry name" value="GAMMA-GLUTAMYLPUTRESCINE SYNTHETASE"/>
    <property type="match status" value="1"/>
</dbReference>
<dbReference type="PROSITE" id="PS51987">
    <property type="entry name" value="GS_CATALYTIC"/>
    <property type="match status" value="1"/>
</dbReference>
<keyword evidence="5" id="KW-0067">ATP-binding</keyword>
<evidence type="ECO:0000256" key="5">
    <source>
        <dbReference type="ARBA" id="ARBA00022840"/>
    </source>
</evidence>
<name>A0A4R6WQU8_9PROT</name>
<comment type="function">
    <text evidence="2">Catalyzes the ATP-dependent biosynthesis of glutamine from glutamate and ammonia.</text>
</comment>
<dbReference type="GO" id="GO:0005524">
    <property type="term" value="F:ATP binding"/>
    <property type="evidence" value="ECO:0007669"/>
    <property type="project" value="UniProtKB-KW"/>
</dbReference>
<dbReference type="InterPro" id="IPR014746">
    <property type="entry name" value="Gln_synth/guanido_kin_cat_dom"/>
</dbReference>
<dbReference type="EMBL" id="SNYW01000006">
    <property type="protein sequence ID" value="TDQ83846.1"/>
    <property type="molecule type" value="Genomic_DNA"/>
</dbReference>
<dbReference type="Gene3D" id="3.10.20.70">
    <property type="entry name" value="Glutamine synthetase, N-terminal domain"/>
    <property type="match status" value="1"/>
</dbReference>
<evidence type="ECO:0000256" key="1">
    <source>
        <dbReference type="ARBA" id="ARBA00001946"/>
    </source>
</evidence>